<dbReference type="OrthoDB" id="9801651at2"/>
<evidence type="ECO:0000256" key="9">
    <source>
        <dbReference type="ARBA" id="ARBA00022989"/>
    </source>
</evidence>
<dbReference type="CDD" id="cd00130">
    <property type="entry name" value="PAS"/>
    <property type="match status" value="1"/>
</dbReference>
<evidence type="ECO:0000313" key="18">
    <source>
        <dbReference type="Proteomes" id="UP000315816"/>
    </source>
</evidence>
<keyword evidence="7" id="KW-0547">Nucleotide-binding</keyword>
<organism evidence="17 18">
    <name type="scientific">Aliiroseovarius halocynthiae</name>
    <dbReference type="NCBI Taxonomy" id="985055"/>
    <lineage>
        <taxon>Bacteria</taxon>
        <taxon>Pseudomonadati</taxon>
        <taxon>Pseudomonadota</taxon>
        <taxon>Alphaproteobacteria</taxon>
        <taxon>Rhodobacterales</taxon>
        <taxon>Paracoccaceae</taxon>
        <taxon>Aliiroseovarius</taxon>
    </lineage>
</organism>
<dbReference type="PANTHER" id="PTHR45339:SF1">
    <property type="entry name" value="HYBRID SIGNAL TRANSDUCTION HISTIDINE KINASE J"/>
    <property type="match status" value="1"/>
</dbReference>
<dbReference type="Pfam" id="PF00989">
    <property type="entry name" value="PAS"/>
    <property type="match status" value="1"/>
</dbReference>
<feature type="domain" description="Response regulatory" evidence="15">
    <location>
        <begin position="615"/>
        <end position="732"/>
    </location>
</feature>
<dbReference type="PRINTS" id="PR00344">
    <property type="entry name" value="BCTRLSENSOR"/>
</dbReference>
<feature type="transmembrane region" description="Helical" evidence="13">
    <location>
        <begin position="190"/>
        <end position="209"/>
    </location>
</feature>
<evidence type="ECO:0000256" key="5">
    <source>
        <dbReference type="ARBA" id="ARBA00022553"/>
    </source>
</evidence>
<evidence type="ECO:0000259" key="14">
    <source>
        <dbReference type="PROSITE" id="PS50109"/>
    </source>
</evidence>
<dbReference type="InterPro" id="IPR000014">
    <property type="entry name" value="PAS"/>
</dbReference>
<dbReference type="InterPro" id="IPR003594">
    <property type="entry name" value="HATPase_dom"/>
</dbReference>
<dbReference type="EMBL" id="VICH01000004">
    <property type="protein sequence ID" value="TQV69385.1"/>
    <property type="molecule type" value="Genomic_DNA"/>
</dbReference>
<keyword evidence="4" id="KW-1003">Cell membrane</keyword>
<keyword evidence="5 12" id="KW-0597">Phosphoprotein</keyword>
<dbReference type="SUPFAM" id="SSF52172">
    <property type="entry name" value="CheY-like"/>
    <property type="match status" value="1"/>
</dbReference>
<dbReference type="PROSITE" id="PS50110">
    <property type="entry name" value="RESPONSE_REGULATORY"/>
    <property type="match status" value="1"/>
</dbReference>
<dbReference type="Gene3D" id="1.10.287.130">
    <property type="match status" value="1"/>
</dbReference>
<dbReference type="SUPFAM" id="SSF47384">
    <property type="entry name" value="Homodimeric domain of signal transducing histidine kinase"/>
    <property type="match status" value="1"/>
</dbReference>
<dbReference type="InterPro" id="IPR035965">
    <property type="entry name" value="PAS-like_dom_sf"/>
</dbReference>
<dbReference type="SUPFAM" id="SSF55874">
    <property type="entry name" value="ATPase domain of HSP90 chaperone/DNA topoisomerase II/histidine kinase"/>
    <property type="match status" value="1"/>
</dbReference>
<dbReference type="GO" id="GO:0000155">
    <property type="term" value="F:phosphorelay sensor kinase activity"/>
    <property type="evidence" value="ECO:0007669"/>
    <property type="project" value="InterPro"/>
</dbReference>
<evidence type="ECO:0000259" key="15">
    <source>
        <dbReference type="PROSITE" id="PS50110"/>
    </source>
</evidence>
<keyword evidence="10" id="KW-0902">Two-component regulatory system</keyword>
<dbReference type="Gene3D" id="3.30.450.20">
    <property type="entry name" value="PAS domain"/>
    <property type="match status" value="1"/>
</dbReference>
<dbReference type="NCBIfam" id="TIGR00229">
    <property type="entry name" value="sensory_box"/>
    <property type="match status" value="1"/>
</dbReference>
<dbReference type="GO" id="GO:0005886">
    <property type="term" value="C:plasma membrane"/>
    <property type="evidence" value="ECO:0007669"/>
    <property type="project" value="UniProtKB-SubCell"/>
</dbReference>
<evidence type="ECO:0000256" key="13">
    <source>
        <dbReference type="SAM" id="Phobius"/>
    </source>
</evidence>
<dbReference type="InterPro" id="IPR001789">
    <property type="entry name" value="Sig_transdc_resp-reg_receiver"/>
</dbReference>
<dbReference type="CDD" id="cd00082">
    <property type="entry name" value="HisKA"/>
    <property type="match status" value="1"/>
</dbReference>
<evidence type="ECO:0000256" key="8">
    <source>
        <dbReference type="ARBA" id="ARBA00022840"/>
    </source>
</evidence>
<feature type="domain" description="Histidine kinase" evidence="14">
    <location>
        <begin position="373"/>
        <end position="594"/>
    </location>
</feature>
<protein>
    <recommendedName>
        <fullName evidence="3">histidine kinase</fullName>
        <ecNumber evidence="3">2.7.13.3</ecNumber>
    </recommendedName>
</protein>
<comment type="caution">
    <text evidence="17">The sequence shown here is derived from an EMBL/GenBank/DDBJ whole genome shotgun (WGS) entry which is preliminary data.</text>
</comment>
<dbReference type="InterPro" id="IPR003661">
    <property type="entry name" value="HisK_dim/P_dom"/>
</dbReference>
<dbReference type="SMART" id="SM00448">
    <property type="entry name" value="REC"/>
    <property type="match status" value="1"/>
</dbReference>
<proteinExistence type="predicted"/>
<evidence type="ECO:0000256" key="4">
    <source>
        <dbReference type="ARBA" id="ARBA00022475"/>
    </source>
</evidence>
<dbReference type="InterPro" id="IPR036890">
    <property type="entry name" value="HATPase_C_sf"/>
</dbReference>
<feature type="modified residue" description="4-aspartylphosphate" evidence="12">
    <location>
        <position position="664"/>
    </location>
</feature>
<dbReference type="SUPFAM" id="SSF55785">
    <property type="entry name" value="PYP-like sensor domain (PAS domain)"/>
    <property type="match status" value="1"/>
</dbReference>
<feature type="transmembrane region" description="Helical" evidence="13">
    <location>
        <begin position="20"/>
        <end position="44"/>
    </location>
</feature>
<dbReference type="InterPro" id="IPR036097">
    <property type="entry name" value="HisK_dim/P_sf"/>
</dbReference>
<comment type="subcellular location">
    <subcellularLocation>
        <location evidence="2">Cell membrane</location>
        <topology evidence="2">Multi-pass membrane protein</topology>
    </subcellularLocation>
</comment>
<keyword evidence="11 13" id="KW-0472">Membrane</keyword>
<keyword evidence="8" id="KW-0067">ATP-binding</keyword>
<dbReference type="Proteomes" id="UP000315816">
    <property type="component" value="Unassembled WGS sequence"/>
</dbReference>
<dbReference type="Pfam" id="PF00072">
    <property type="entry name" value="Response_reg"/>
    <property type="match status" value="1"/>
</dbReference>
<evidence type="ECO:0000259" key="16">
    <source>
        <dbReference type="PROSITE" id="PS50112"/>
    </source>
</evidence>
<evidence type="ECO:0000256" key="3">
    <source>
        <dbReference type="ARBA" id="ARBA00012438"/>
    </source>
</evidence>
<dbReference type="InterPro" id="IPR004358">
    <property type="entry name" value="Sig_transdc_His_kin-like_C"/>
</dbReference>
<evidence type="ECO:0000256" key="6">
    <source>
        <dbReference type="ARBA" id="ARBA00022692"/>
    </source>
</evidence>
<dbReference type="CDD" id="cd17546">
    <property type="entry name" value="REC_hyHK_CKI1_RcsC-like"/>
    <property type="match status" value="1"/>
</dbReference>
<comment type="catalytic activity">
    <reaction evidence="1">
        <text>ATP + protein L-histidine = ADP + protein N-phospho-L-histidine.</text>
        <dbReference type="EC" id="2.7.13.3"/>
    </reaction>
</comment>
<evidence type="ECO:0000313" key="17">
    <source>
        <dbReference type="EMBL" id="TQV69385.1"/>
    </source>
</evidence>
<dbReference type="SMART" id="SM00091">
    <property type="entry name" value="PAS"/>
    <property type="match status" value="1"/>
</dbReference>
<reference evidence="17 18" key="1">
    <citation type="submission" date="2019-06" db="EMBL/GenBank/DDBJ databases">
        <title>A novel species of marine bacteria.</title>
        <authorList>
            <person name="Wang Y."/>
        </authorList>
    </citation>
    <scope>NUCLEOTIDE SEQUENCE [LARGE SCALE GENOMIC DNA]</scope>
    <source>
        <strain evidence="17 18">MA1-10</strain>
    </source>
</reference>
<evidence type="ECO:0000256" key="12">
    <source>
        <dbReference type="PROSITE-ProRule" id="PRU00169"/>
    </source>
</evidence>
<dbReference type="Gene3D" id="1.20.120.160">
    <property type="entry name" value="HPT domain"/>
    <property type="match status" value="1"/>
</dbReference>
<dbReference type="Pfam" id="PF02518">
    <property type="entry name" value="HATPase_c"/>
    <property type="match status" value="1"/>
</dbReference>
<evidence type="ECO:0000256" key="2">
    <source>
        <dbReference type="ARBA" id="ARBA00004651"/>
    </source>
</evidence>
<gene>
    <name evidence="17" type="ORF">FIL88_07505</name>
</gene>
<dbReference type="InterPro" id="IPR036641">
    <property type="entry name" value="HPT_dom_sf"/>
</dbReference>
<dbReference type="Gene3D" id="3.30.565.10">
    <property type="entry name" value="Histidine kinase-like ATPase, C-terminal domain"/>
    <property type="match status" value="1"/>
</dbReference>
<feature type="domain" description="PAS" evidence="16">
    <location>
        <begin position="226"/>
        <end position="297"/>
    </location>
</feature>
<keyword evidence="6 13" id="KW-0812">Transmembrane</keyword>
<dbReference type="PANTHER" id="PTHR45339">
    <property type="entry name" value="HYBRID SIGNAL TRANSDUCTION HISTIDINE KINASE J"/>
    <property type="match status" value="1"/>
</dbReference>
<dbReference type="RefSeq" id="WP_142853133.1">
    <property type="nucleotide sequence ID" value="NZ_FXWW01000001.1"/>
</dbReference>
<dbReference type="SUPFAM" id="SSF47226">
    <property type="entry name" value="Histidine-containing phosphotransfer domain, HPT domain"/>
    <property type="match status" value="1"/>
</dbReference>
<evidence type="ECO:0000256" key="11">
    <source>
        <dbReference type="ARBA" id="ARBA00023136"/>
    </source>
</evidence>
<dbReference type="PROSITE" id="PS50112">
    <property type="entry name" value="PAS"/>
    <property type="match status" value="1"/>
</dbReference>
<accession>A0A545SWP2</accession>
<dbReference type="InterPro" id="IPR011006">
    <property type="entry name" value="CheY-like_superfamily"/>
</dbReference>
<keyword evidence="18" id="KW-1185">Reference proteome</keyword>
<keyword evidence="9 13" id="KW-1133">Transmembrane helix</keyword>
<dbReference type="GO" id="GO:0006355">
    <property type="term" value="P:regulation of DNA-templated transcription"/>
    <property type="evidence" value="ECO:0007669"/>
    <property type="project" value="InterPro"/>
</dbReference>
<dbReference type="Gene3D" id="3.40.50.2300">
    <property type="match status" value="1"/>
</dbReference>
<name>A0A545SWP2_9RHOB</name>
<dbReference type="Pfam" id="PF00512">
    <property type="entry name" value="HisKA"/>
    <property type="match status" value="1"/>
</dbReference>
<dbReference type="SMART" id="SM00387">
    <property type="entry name" value="HATPase_c"/>
    <property type="match status" value="1"/>
</dbReference>
<dbReference type="PROSITE" id="PS50109">
    <property type="entry name" value="HIS_KIN"/>
    <property type="match status" value="1"/>
</dbReference>
<dbReference type="SMART" id="SM00388">
    <property type="entry name" value="HisKA"/>
    <property type="match status" value="1"/>
</dbReference>
<evidence type="ECO:0000256" key="10">
    <source>
        <dbReference type="ARBA" id="ARBA00023012"/>
    </source>
</evidence>
<evidence type="ECO:0000256" key="7">
    <source>
        <dbReference type="ARBA" id="ARBA00022741"/>
    </source>
</evidence>
<dbReference type="InterPro" id="IPR013767">
    <property type="entry name" value="PAS_fold"/>
</dbReference>
<dbReference type="AlphaFoldDB" id="A0A545SWP2"/>
<sequence>MTPEPSRVEATLSRMVNSKTGLIGLAILAGLTLFSITVLSINVARDIGQLDSARSDNIQWTLTQAEVEFLELERAAMLARQSDAPDLTGLRREFDIFYSRINTLTQSSIYSNLREDETFGQSLLALRTFLNETTPEIDGTDADLLTALPQLLDRTQKTGPSARRLSNSALSYFANQADIRRATLLATLRNLAATMGILTFALIGLLLLLNSANRRNRLNMIAAQNSQSRTETIINTSLDAVIVTDLTGKVLDYNNAAELIFGHTRETALGKELGELIIPEKYRAAHAAGMERMRASGDRNVVGRGRVQLEGLRANGDVFPVELALQAAKTADGEVFVAFLRDISAKIAADKELIQARDSALESEQAKNSFLATMSHEIRTPLNGLLGSLALLRDTALNTKQSTHVANMEKSGRLLMNHISDVLDITTYDAGKLEPHLGPVNLSKLLKDIVSSQSGAAMAHHTTLEWGWKGNPVDWIETDKRKIQHILVNLIGNAIKFTHAGRIVLETELRADAPGKMTAYLRVSDTGCGIRPDMIEKIFDDFVTGDASYNRNTGGTGLGLGIVKRFVDSLGGTVTVDSTVGAGTVFEVSIPTRRVANPATPHAEEGSPNAMASLDILLVEDNEINQFVAKEMLLKAGHQVATAANGKLGVDQAHAHPFDLIFMDISMPVMDGREATRAIRAGAGASKTTPIVALTANVLPQEHEAFLADGMNDLITKPLDADTLSQITRKWVLEMSPPPSHRTPSLLSEEHFTEMREMIGPAQHAALFDRVSGEISDFLATHGNPTQNTLPNIIEPTHKIVGSTSAIGATDVSDLLRSIERAAKMGDFHTASQNIDNIQRVWDKTHAEFVVRSAGSL</sequence>
<evidence type="ECO:0000256" key="1">
    <source>
        <dbReference type="ARBA" id="ARBA00000085"/>
    </source>
</evidence>
<dbReference type="GO" id="GO:0005524">
    <property type="term" value="F:ATP binding"/>
    <property type="evidence" value="ECO:0007669"/>
    <property type="project" value="UniProtKB-KW"/>
</dbReference>
<dbReference type="EC" id="2.7.13.3" evidence="3"/>
<dbReference type="InterPro" id="IPR005467">
    <property type="entry name" value="His_kinase_dom"/>
</dbReference>